<reference evidence="1 2" key="1">
    <citation type="journal article" date="2023" name="Int. J. Syst. Evol. Microbiol.">
        <title>Sellimonas catena sp. nov., isolated from human faeces.</title>
        <authorList>
            <person name="Hisatomi A."/>
            <person name="Ohkuma M."/>
            <person name="Sakamoto M."/>
        </authorList>
    </citation>
    <scope>NUCLEOTIDE SEQUENCE [LARGE SCALE GENOMIC DNA]</scope>
    <source>
        <strain evidence="1 2">12EGH17</strain>
    </source>
</reference>
<evidence type="ECO:0000313" key="2">
    <source>
        <dbReference type="Proteomes" id="UP001145145"/>
    </source>
</evidence>
<dbReference type="EMBL" id="BSBO01000019">
    <property type="protein sequence ID" value="GLG04786.1"/>
    <property type="molecule type" value="Genomic_DNA"/>
</dbReference>
<dbReference type="AlphaFoldDB" id="A0A9W6CBC7"/>
<sequence length="67" mass="7839">MTTDIPTPYNVNNYFNETEKCSEWEEYLPAGCKERRRVVEVFVTAGGNWPMNSGLKRSYPMQEVRCD</sequence>
<protein>
    <submittedName>
        <fullName evidence="1">Uncharacterized protein</fullName>
    </submittedName>
</protein>
<evidence type="ECO:0000313" key="1">
    <source>
        <dbReference type="EMBL" id="GLG04786.1"/>
    </source>
</evidence>
<gene>
    <name evidence="1" type="ORF">Selli1_19600</name>
</gene>
<organism evidence="1 2">
    <name type="scientific">Sellimonas catena</name>
    <dbReference type="NCBI Taxonomy" id="2994035"/>
    <lineage>
        <taxon>Bacteria</taxon>
        <taxon>Bacillati</taxon>
        <taxon>Bacillota</taxon>
        <taxon>Clostridia</taxon>
        <taxon>Lachnospirales</taxon>
        <taxon>Lachnospiraceae</taxon>
        <taxon>Sellimonas</taxon>
    </lineage>
</organism>
<dbReference type="Proteomes" id="UP001145145">
    <property type="component" value="Unassembled WGS sequence"/>
</dbReference>
<comment type="caution">
    <text evidence="1">The sequence shown here is derived from an EMBL/GenBank/DDBJ whole genome shotgun (WGS) entry which is preliminary data.</text>
</comment>
<accession>A0A9W6CBC7</accession>
<proteinExistence type="predicted"/>
<name>A0A9W6CBC7_9FIRM</name>
<keyword evidence="2" id="KW-1185">Reference proteome</keyword>